<organism evidence="7 8">
    <name type="scientific">Arctia plantaginis</name>
    <name type="common">Wood tiger moth</name>
    <name type="synonym">Phalaena plantaginis</name>
    <dbReference type="NCBI Taxonomy" id="874455"/>
    <lineage>
        <taxon>Eukaryota</taxon>
        <taxon>Metazoa</taxon>
        <taxon>Ecdysozoa</taxon>
        <taxon>Arthropoda</taxon>
        <taxon>Hexapoda</taxon>
        <taxon>Insecta</taxon>
        <taxon>Pterygota</taxon>
        <taxon>Neoptera</taxon>
        <taxon>Endopterygota</taxon>
        <taxon>Lepidoptera</taxon>
        <taxon>Glossata</taxon>
        <taxon>Ditrysia</taxon>
        <taxon>Noctuoidea</taxon>
        <taxon>Erebidae</taxon>
        <taxon>Arctiinae</taxon>
        <taxon>Arctia</taxon>
    </lineage>
</organism>
<dbReference type="GO" id="GO:0005634">
    <property type="term" value="C:nucleus"/>
    <property type="evidence" value="ECO:0007669"/>
    <property type="project" value="UniProtKB-SubCell"/>
</dbReference>
<feature type="domain" description="DUF659" evidence="6">
    <location>
        <begin position="4"/>
        <end position="113"/>
    </location>
</feature>
<dbReference type="AlphaFoldDB" id="A0A8S1ANE9"/>
<dbReference type="InterPro" id="IPR012337">
    <property type="entry name" value="RNaseH-like_sf"/>
</dbReference>
<gene>
    <name evidence="7" type="ORF">APLA_LOCUS12089</name>
</gene>
<evidence type="ECO:0000256" key="4">
    <source>
        <dbReference type="ARBA" id="ARBA00022833"/>
    </source>
</evidence>
<keyword evidence="4" id="KW-0862">Zinc</keyword>
<keyword evidence="5" id="KW-0539">Nucleus</keyword>
<dbReference type="OrthoDB" id="4951847at2759"/>
<keyword evidence="3" id="KW-0863">Zinc-finger</keyword>
<evidence type="ECO:0000256" key="2">
    <source>
        <dbReference type="ARBA" id="ARBA00022723"/>
    </source>
</evidence>
<keyword evidence="2" id="KW-0479">Metal-binding</keyword>
<dbReference type="Pfam" id="PF04937">
    <property type="entry name" value="DUF659"/>
    <property type="match status" value="1"/>
</dbReference>
<evidence type="ECO:0000256" key="3">
    <source>
        <dbReference type="ARBA" id="ARBA00022771"/>
    </source>
</evidence>
<sequence length="200" mass="22806">MHLQLDGWSNINNEGVINFIISKPEPVFVESLNTEQNRHTSEYLREEILKVMRTYREDKFVVVIGDNARNIQKTFQLVKEVQPHDVPLNCAAHTINLLAHDVLKCEGFNNFIKLCIDVIKSIKKSQVLGSKLQQILKLKKSGEKFKLPCCTRWGSYLTSLRSLKNTKAALLALAIEENTVMSNDTKAALLDDNFCNRTVF</sequence>
<dbReference type="Proteomes" id="UP000494106">
    <property type="component" value="Unassembled WGS sequence"/>
</dbReference>
<comment type="subcellular location">
    <subcellularLocation>
        <location evidence="1">Nucleus</location>
    </subcellularLocation>
</comment>
<dbReference type="InterPro" id="IPR052035">
    <property type="entry name" value="ZnF_BED_domain_contain"/>
</dbReference>
<evidence type="ECO:0000256" key="1">
    <source>
        <dbReference type="ARBA" id="ARBA00004123"/>
    </source>
</evidence>
<evidence type="ECO:0000313" key="8">
    <source>
        <dbReference type="Proteomes" id="UP000494106"/>
    </source>
</evidence>
<evidence type="ECO:0000259" key="6">
    <source>
        <dbReference type="Pfam" id="PF04937"/>
    </source>
</evidence>
<protein>
    <recommendedName>
        <fullName evidence="6">DUF659 domain-containing protein</fullName>
    </recommendedName>
</protein>
<proteinExistence type="predicted"/>
<evidence type="ECO:0000256" key="5">
    <source>
        <dbReference type="ARBA" id="ARBA00023242"/>
    </source>
</evidence>
<dbReference type="InterPro" id="IPR007021">
    <property type="entry name" value="DUF659"/>
</dbReference>
<dbReference type="EMBL" id="CADEBC010000540">
    <property type="protein sequence ID" value="CAB3249508.1"/>
    <property type="molecule type" value="Genomic_DNA"/>
</dbReference>
<dbReference type="PANTHER" id="PTHR46481">
    <property type="entry name" value="ZINC FINGER BED DOMAIN-CONTAINING PROTEIN 4"/>
    <property type="match status" value="1"/>
</dbReference>
<dbReference type="PANTHER" id="PTHR46481:SF10">
    <property type="entry name" value="ZINC FINGER BED DOMAIN-CONTAINING PROTEIN 39"/>
    <property type="match status" value="1"/>
</dbReference>
<reference evidence="7 8" key="1">
    <citation type="submission" date="2020-04" db="EMBL/GenBank/DDBJ databases">
        <authorList>
            <person name="Wallbank WR R."/>
            <person name="Pardo Diaz C."/>
            <person name="Kozak K."/>
            <person name="Martin S."/>
            <person name="Jiggins C."/>
            <person name="Moest M."/>
            <person name="Warren A I."/>
            <person name="Byers J.R.P. K."/>
            <person name="Montejo-Kovacevich G."/>
            <person name="Yen C E."/>
        </authorList>
    </citation>
    <scope>NUCLEOTIDE SEQUENCE [LARGE SCALE GENOMIC DNA]</scope>
</reference>
<dbReference type="GO" id="GO:0008270">
    <property type="term" value="F:zinc ion binding"/>
    <property type="evidence" value="ECO:0007669"/>
    <property type="project" value="UniProtKB-KW"/>
</dbReference>
<accession>A0A8S1ANE9</accession>
<keyword evidence="8" id="KW-1185">Reference proteome</keyword>
<name>A0A8S1ANE9_ARCPL</name>
<evidence type="ECO:0000313" key="7">
    <source>
        <dbReference type="EMBL" id="CAB3249508.1"/>
    </source>
</evidence>
<dbReference type="SUPFAM" id="SSF53098">
    <property type="entry name" value="Ribonuclease H-like"/>
    <property type="match status" value="1"/>
</dbReference>
<comment type="caution">
    <text evidence="7">The sequence shown here is derived from an EMBL/GenBank/DDBJ whole genome shotgun (WGS) entry which is preliminary data.</text>
</comment>